<dbReference type="RefSeq" id="WP_021209095.1">
    <property type="nucleotide sequence ID" value="NZ_CP073105.1"/>
</dbReference>
<dbReference type="NCBIfam" id="TIGR02448">
    <property type="entry name" value="conserverd hypothetical protein"/>
    <property type="match status" value="1"/>
</dbReference>
<dbReference type="OrthoDB" id="6899961at2"/>
<sequence length="97" mass="10345">MRPLYLALVGCCFCGSAQAFDSLIGGSVASTYVASQVTSAPFDNKLILASRDDAAVFVASHGAKRGPWLETALRWLHEQHPQIAASDLELAEAILVQ</sequence>
<dbReference type="EMBL" id="POUW01000002">
    <property type="protein sequence ID" value="PNG06596.1"/>
    <property type="molecule type" value="Genomic_DNA"/>
</dbReference>
<evidence type="ECO:0000256" key="1">
    <source>
        <dbReference type="SAM" id="SignalP"/>
    </source>
</evidence>
<keyword evidence="1" id="KW-0732">Signal</keyword>
<evidence type="ECO:0000313" key="2">
    <source>
        <dbReference type="EMBL" id="PNG06596.1"/>
    </source>
</evidence>
<comment type="caution">
    <text evidence="2">The sequence shown here is derived from an EMBL/GenBank/DDBJ whole genome shotgun (WGS) entry which is preliminary data.</text>
</comment>
<evidence type="ECO:0000313" key="3">
    <source>
        <dbReference type="Proteomes" id="UP000235897"/>
    </source>
</evidence>
<organism evidence="2 3">
    <name type="scientific">Stutzerimonas stutzeri</name>
    <name type="common">Pseudomonas stutzeri</name>
    <dbReference type="NCBI Taxonomy" id="316"/>
    <lineage>
        <taxon>Bacteria</taxon>
        <taxon>Pseudomonadati</taxon>
        <taxon>Pseudomonadota</taxon>
        <taxon>Gammaproteobacteria</taxon>
        <taxon>Pseudomonadales</taxon>
        <taxon>Pseudomonadaceae</taxon>
        <taxon>Stutzerimonas</taxon>
    </lineage>
</organism>
<dbReference type="Proteomes" id="UP000235897">
    <property type="component" value="Unassembled WGS sequence"/>
</dbReference>
<proteinExistence type="predicted"/>
<protein>
    <submittedName>
        <fullName evidence="2">DUF2388 domain-containing protein</fullName>
    </submittedName>
</protein>
<dbReference type="InterPro" id="IPR012661">
    <property type="entry name" value="CHP02448"/>
</dbReference>
<reference evidence="2 3" key="1">
    <citation type="submission" date="2018-01" db="EMBL/GenBank/DDBJ databases">
        <title>Denitrification phenotypes of diverse strains of Pseudomonas stutzeri.</title>
        <authorList>
            <person name="Milligan D.A."/>
            <person name="Bergaust L."/>
            <person name="Bakken L.R."/>
            <person name="Frostegard A."/>
        </authorList>
    </citation>
    <scope>NUCLEOTIDE SEQUENCE [LARGE SCALE GENOMIC DNA]</scope>
    <source>
        <strain evidence="2 3">28a3</strain>
    </source>
</reference>
<gene>
    <name evidence="2" type="ORF">CXL00_06585</name>
</gene>
<name>A0A2N8SVS3_STUST</name>
<feature type="signal peptide" evidence="1">
    <location>
        <begin position="1"/>
        <end position="19"/>
    </location>
</feature>
<feature type="chain" id="PRO_5014705532" evidence="1">
    <location>
        <begin position="20"/>
        <end position="97"/>
    </location>
</feature>
<dbReference type="Pfam" id="PF09498">
    <property type="entry name" value="DUF2388"/>
    <property type="match status" value="1"/>
</dbReference>
<accession>A0A2N8SVS3</accession>
<dbReference type="AlphaFoldDB" id="A0A2N8SVS3"/>